<dbReference type="CDD" id="cd16448">
    <property type="entry name" value="RING-H2"/>
    <property type="match status" value="1"/>
</dbReference>
<feature type="domain" description="RING-type" evidence="5">
    <location>
        <begin position="109"/>
        <end position="152"/>
    </location>
</feature>
<dbReference type="InterPro" id="IPR001841">
    <property type="entry name" value="Znf_RING"/>
</dbReference>
<dbReference type="InterPro" id="IPR050731">
    <property type="entry name" value="HRD1_E3_ubiq-ligases"/>
</dbReference>
<evidence type="ECO:0000256" key="4">
    <source>
        <dbReference type="PROSITE-ProRule" id="PRU00175"/>
    </source>
</evidence>
<dbReference type="PANTHER" id="PTHR22763">
    <property type="entry name" value="RING ZINC FINGER PROTEIN"/>
    <property type="match status" value="1"/>
</dbReference>
<dbReference type="Gene3D" id="3.30.40.10">
    <property type="entry name" value="Zinc/RING finger domain, C3HC4 (zinc finger)"/>
    <property type="match status" value="1"/>
</dbReference>
<sequence>MSRSIEVAKWVNGTMVEEPTRSTVALTIAQQVHHRIATLLADHHVPRKPAHSIVPPPPRRSAHQILQSLHRRRTRQHVGQINRVMAQMQAHINRDEAIKHSFVPACQECAICLEDMALTSRITVRRLPCGHTFHTHCIKAWSVYQCTCPYDRRPFVRLAS</sequence>
<dbReference type="GO" id="GO:0061630">
    <property type="term" value="F:ubiquitin protein ligase activity"/>
    <property type="evidence" value="ECO:0007669"/>
    <property type="project" value="TreeGrafter"/>
</dbReference>
<dbReference type="OrthoDB" id="78340at2759"/>
<evidence type="ECO:0000313" key="6">
    <source>
        <dbReference type="EMBL" id="ETV69915.1"/>
    </source>
</evidence>
<evidence type="ECO:0000256" key="1">
    <source>
        <dbReference type="ARBA" id="ARBA00022723"/>
    </source>
</evidence>
<dbReference type="VEuPathDB" id="FungiDB:H257_14513"/>
<evidence type="ECO:0000256" key="3">
    <source>
        <dbReference type="ARBA" id="ARBA00022833"/>
    </source>
</evidence>
<evidence type="ECO:0000256" key="2">
    <source>
        <dbReference type="ARBA" id="ARBA00022771"/>
    </source>
</evidence>
<dbReference type="STRING" id="112090.W4FQY9"/>
<dbReference type="PROSITE" id="PS50089">
    <property type="entry name" value="ZF_RING_2"/>
    <property type="match status" value="1"/>
</dbReference>
<name>W4FQY9_APHAT</name>
<dbReference type="AlphaFoldDB" id="W4FQY9"/>
<dbReference type="SMART" id="SM00184">
    <property type="entry name" value="RING"/>
    <property type="match status" value="1"/>
</dbReference>
<protein>
    <recommendedName>
        <fullName evidence="5">RING-type domain-containing protein</fullName>
    </recommendedName>
</protein>
<dbReference type="EMBL" id="KI913171">
    <property type="protein sequence ID" value="ETV69915.1"/>
    <property type="molecule type" value="Genomic_DNA"/>
</dbReference>
<dbReference type="GO" id="GO:0043161">
    <property type="term" value="P:proteasome-mediated ubiquitin-dependent protein catabolic process"/>
    <property type="evidence" value="ECO:0007669"/>
    <property type="project" value="TreeGrafter"/>
</dbReference>
<organism evidence="6">
    <name type="scientific">Aphanomyces astaci</name>
    <name type="common">Crayfish plague agent</name>
    <dbReference type="NCBI Taxonomy" id="112090"/>
    <lineage>
        <taxon>Eukaryota</taxon>
        <taxon>Sar</taxon>
        <taxon>Stramenopiles</taxon>
        <taxon>Oomycota</taxon>
        <taxon>Saprolegniomycetes</taxon>
        <taxon>Saprolegniales</taxon>
        <taxon>Verrucalvaceae</taxon>
        <taxon>Aphanomyces</taxon>
    </lineage>
</organism>
<dbReference type="Pfam" id="PF13639">
    <property type="entry name" value="zf-RING_2"/>
    <property type="match status" value="1"/>
</dbReference>
<evidence type="ECO:0000259" key="5">
    <source>
        <dbReference type="PROSITE" id="PS50089"/>
    </source>
</evidence>
<dbReference type="GO" id="GO:0012505">
    <property type="term" value="C:endomembrane system"/>
    <property type="evidence" value="ECO:0007669"/>
    <property type="project" value="TreeGrafter"/>
</dbReference>
<dbReference type="InterPro" id="IPR013083">
    <property type="entry name" value="Znf_RING/FYVE/PHD"/>
</dbReference>
<dbReference type="SUPFAM" id="SSF57850">
    <property type="entry name" value="RING/U-box"/>
    <property type="match status" value="1"/>
</dbReference>
<gene>
    <name evidence="6" type="ORF">H257_14513</name>
</gene>
<proteinExistence type="predicted"/>
<keyword evidence="3" id="KW-0862">Zinc</keyword>
<keyword evidence="1" id="KW-0479">Metal-binding</keyword>
<reference evidence="6" key="1">
    <citation type="submission" date="2013-12" db="EMBL/GenBank/DDBJ databases">
        <title>The Genome Sequence of Aphanomyces astaci APO3.</title>
        <authorList>
            <consortium name="The Broad Institute Genomics Platform"/>
            <person name="Russ C."/>
            <person name="Tyler B."/>
            <person name="van West P."/>
            <person name="Dieguez-Uribeondo J."/>
            <person name="Young S.K."/>
            <person name="Zeng Q."/>
            <person name="Gargeya S."/>
            <person name="Fitzgerald M."/>
            <person name="Abouelleil A."/>
            <person name="Alvarado L."/>
            <person name="Chapman S.B."/>
            <person name="Gainer-Dewar J."/>
            <person name="Goldberg J."/>
            <person name="Griggs A."/>
            <person name="Gujja S."/>
            <person name="Hansen M."/>
            <person name="Howarth C."/>
            <person name="Imamovic A."/>
            <person name="Ireland A."/>
            <person name="Larimer J."/>
            <person name="McCowan C."/>
            <person name="Murphy C."/>
            <person name="Pearson M."/>
            <person name="Poon T.W."/>
            <person name="Priest M."/>
            <person name="Roberts A."/>
            <person name="Saif S."/>
            <person name="Shea T."/>
            <person name="Sykes S."/>
            <person name="Wortman J."/>
            <person name="Nusbaum C."/>
            <person name="Birren B."/>
        </authorList>
    </citation>
    <scope>NUCLEOTIDE SEQUENCE [LARGE SCALE GENOMIC DNA]</scope>
    <source>
        <strain evidence="6">APO3</strain>
    </source>
</reference>
<dbReference type="GeneID" id="20816509"/>
<accession>W4FQY9</accession>
<dbReference type="RefSeq" id="XP_009840653.1">
    <property type="nucleotide sequence ID" value="XM_009842351.1"/>
</dbReference>
<dbReference type="GO" id="GO:0008270">
    <property type="term" value="F:zinc ion binding"/>
    <property type="evidence" value="ECO:0007669"/>
    <property type="project" value="UniProtKB-KW"/>
</dbReference>
<keyword evidence="2 4" id="KW-0863">Zinc-finger</keyword>